<gene>
    <name evidence="1" type="ORF">A6V39_05475</name>
</gene>
<reference evidence="2" key="1">
    <citation type="submission" date="2016-04" db="EMBL/GenBank/DDBJ databases">
        <authorList>
            <person name="Quiroz-Castaneda R.E."/>
            <person name="Martinez-Ocampo F."/>
        </authorList>
    </citation>
    <scope>NUCLEOTIDE SEQUENCE [LARGE SCALE GENOMIC DNA]</scope>
    <source>
        <strain evidence="2">INIFAP01</strain>
    </source>
</reference>
<keyword evidence="2" id="KW-1185">Reference proteome</keyword>
<dbReference type="RefSeq" id="WP_187150732.1">
    <property type="nucleotide sequence ID" value="NZ_LWUJ01000016.1"/>
</dbReference>
<evidence type="ECO:0000313" key="2">
    <source>
        <dbReference type="Proteomes" id="UP000077623"/>
    </source>
</evidence>
<sequence>MEEELEKLCKENPEDCKTERGVKDIVNKESNLIDIFKDRLNGICGISSNINETCRNIVA</sequence>
<protein>
    <submittedName>
        <fullName evidence="1">Uncharacterized protein</fullName>
    </submittedName>
</protein>
<accession>A0A1A9QCC7</accession>
<dbReference type="Proteomes" id="UP000077623">
    <property type="component" value="Unassembled WGS sequence"/>
</dbReference>
<dbReference type="EMBL" id="LWUJ01000016">
    <property type="protein sequence ID" value="OAL09744.1"/>
    <property type="molecule type" value="Genomic_DNA"/>
</dbReference>
<name>A0A1A9QCC7_9MOLU</name>
<dbReference type="AlphaFoldDB" id="A0A1A9QCC7"/>
<evidence type="ECO:0000313" key="1">
    <source>
        <dbReference type="EMBL" id="OAL09744.1"/>
    </source>
</evidence>
<comment type="caution">
    <text evidence="1">The sequence shown here is derived from an EMBL/GenBank/DDBJ whole genome shotgun (WGS) entry which is preliminary data.</text>
</comment>
<organism evidence="1 2">
    <name type="scientific">Candidatus Mycoplasma haematobovis</name>
    <dbReference type="NCBI Taxonomy" id="432608"/>
    <lineage>
        <taxon>Bacteria</taxon>
        <taxon>Bacillati</taxon>
        <taxon>Mycoplasmatota</taxon>
        <taxon>Mollicutes</taxon>
        <taxon>Mycoplasmataceae</taxon>
        <taxon>Mycoplasma</taxon>
    </lineage>
</organism>
<proteinExistence type="predicted"/>